<proteinExistence type="predicted"/>
<organism evidence="1 2">
    <name type="scientific">Candidatus Parvarchaeum acidiphilum ARMAN-4</name>
    <dbReference type="NCBI Taxonomy" id="662760"/>
    <lineage>
        <taxon>Archaea</taxon>
        <taxon>Candidatus Parvarchaeota</taxon>
        <taxon>Candidatus Parvarchaeum</taxon>
    </lineage>
</organism>
<reference evidence="1 2" key="1">
    <citation type="journal article" date="2010" name="Proc. Natl. Acad. Sci. U.S.A.">
        <title>Enigmatic, ultrasmall, uncultivated Archaea.</title>
        <authorList>
            <person name="Baker B.J."/>
            <person name="Comolli L.R."/>
            <person name="Dick G.J."/>
            <person name="Hauser L.J."/>
            <person name="Hyatt D."/>
            <person name="Dill B.D."/>
            <person name="Land M.L."/>
            <person name="Verberkmoes N.C."/>
            <person name="Hettich R.L."/>
            <person name="Banfield J.F."/>
        </authorList>
    </citation>
    <scope>NUCLEOTIDE SEQUENCE [LARGE SCALE GENOMIC DNA]</scope>
</reference>
<dbReference type="Proteomes" id="UP000009375">
    <property type="component" value="Unassembled WGS sequence"/>
</dbReference>
<accession>D2EEW5</accession>
<evidence type="ECO:0000313" key="1">
    <source>
        <dbReference type="EMBL" id="EEZ93071.1"/>
    </source>
</evidence>
<dbReference type="EMBL" id="GG730042">
    <property type="protein sequence ID" value="EEZ93071.1"/>
    <property type="molecule type" value="Genomic_DNA"/>
</dbReference>
<sequence length="374" mass="41770">MGGSEEGPYFYPVSQEEVQAYERVVEGYKSHIKNTIQFTNKKGLKGLDALLYAFSKLSGTDFTAVGEEYLHGEMKGLDYKLKDVEDLAGDERVYNNIDKTDGLGIFISAAINNVIKPREKVYINSPRPIDKLLYGLRDAEGHVNVAGNNLGEGIVNSKIFAKTAGYEAGKEMVNSEMHIYKADEGLGRDSVGSTIYVHDASDFLGQGADHSIIFAKKAGLGAGNSMKKSKLYVDKAEEWLADYAENSEIHFGEAGEKALKQIRNCKVYGKKAGDDFGEDAFRSKIYVDELGNNACDGMQDSELHFKQLNGKLGWWYIDLALPHNKVYKGESRYILPNIKHGLEFTGYETIELLKKLKPKRKDNWAEFLFYLGGF</sequence>
<name>D2EEW5_PARA4</name>
<gene>
    <name evidence="1" type="ORF">BJBARM4_0267</name>
</gene>
<evidence type="ECO:0000313" key="2">
    <source>
        <dbReference type="Proteomes" id="UP000009375"/>
    </source>
</evidence>
<dbReference type="AlphaFoldDB" id="D2EEW5"/>
<protein>
    <submittedName>
        <fullName evidence="1">Uncharacterized protein</fullName>
    </submittedName>
</protein>